<name>A0ABU1V6S5_9BURK</name>
<organism evidence="3 4">
    <name type="scientific">Hydrogenophaga laconesensis</name>
    <dbReference type="NCBI Taxonomy" id="1805971"/>
    <lineage>
        <taxon>Bacteria</taxon>
        <taxon>Pseudomonadati</taxon>
        <taxon>Pseudomonadota</taxon>
        <taxon>Betaproteobacteria</taxon>
        <taxon>Burkholderiales</taxon>
        <taxon>Comamonadaceae</taxon>
        <taxon>Hydrogenophaga</taxon>
    </lineage>
</organism>
<dbReference type="InterPro" id="IPR006015">
    <property type="entry name" value="Universal_stress_UspA"/>
</dbReference>
<evidence type="ECO:0000313" key="3">
    <source>
        <dbReference type="EMBL" id="MDR7093166.1"/>
    </source>
</evidence>
<dbReference type="PANTHER" id="PTHR46268">
    <property type="entry name" value="STRESS RESPONSE PROTEIN NHAX"/>
    <property type="match status" value="1"/>
</dbReference>
<feature type="domain" description="UspA" evidence="2">
    <location>
        <begin position="3"/>
        <end position="140"/>
    </location>
</feature>
<reference evidence="3 4" key="1">
    <citation type="submission" date="2023-07" db="EMBL/GenBank/DDBJ databases">
        <title>Sorghum-associated microbial communities from plants grown in Nebraska, USA.</title>
        <authorList>
            <person name="Schachtman D."/>
        </authorList>
    </citation>
    <scope>NUCLEOTIDE SEQUENCE [LARGE SCALE GENOMIC DNA]</scope>
    <source>
        <strain evidence="3 4">BE240</strain>
    </source>
</reference>
<protein>
    <submittedName>
        <fullName evidence="3">Nucleotide-binding universal stress UspA family protein</fullName>
    </submittedName>
</protein>
<evidence type="ECO:0000259" key="2">
    <source>
        <dbReference type="Pfam" id="PF00582"/>
    </source>
</evidence>
<gene>
    <name evidence="3" type="ORF">J2X09_000898</name>
</gene>
<dbReference type="Pfam" id="PF00582">
    <property type="entry name" value="Usp"/>
    <property type="match status" value="1"/>
</dbReference>
<evidence type="ECO:0000313" key="4">
    <source>
        <dbReference type="Proteomes" id="UP001265550"/>
    </source>
</evidence>
<dbReference type="SUPFAM" id="SSF52402">
    <property type="entry name" value="Adenine nucleotide alpha hydrolases-like"/>
    <property type="match status" value="1"/>
</dbReference>
<dbReference type="InterPro" id="IPR006016">
    <property type="entry name" value="UspA"/>
</dbReference>
<dbReference type="Gene3D" id="3.40.50.620">
    <property type="entry name" value="HUPs"/>
    <property type="match status" value="1"/>
</dbReference>
<keyword evidence="4" id="KW-1185">Reference proteome</keyword>
<dbReference type="InterPro" id="IPR014729">
    <property type="entry name" value="Rossmann-like_a/b/a_fold"/>
</dbReference>
<dbReference type="CDD" id="cd00293">
    <property type="entry name" value="USP-like"/>
    <property type="match status" value="1"/>
</dbReference>
<dbReference type="PANTHER" id="PTHR46268:SF6">
    <property type="entry name" value="UNIVERSAL STRESS PROTEIN UP12"/>
    <property type="match status" value="1"/>
</dbReference>
<dbReference type="EMBL" id="JAVDWE010000002">
    <property type="protein sequence ID" value="MDR7093166.1"/>
    <property type="molecule type" value="Genomic_DNA"/>
</dbReference>
<proteinExistence type="inferred from homology"/>
<dbReference type="RefSeq" id="WP_204732948.1">
    <property type="nucleotide sequence ID" value="NZ_JAVDWE010000002.1"/>
</dbReference>
<evidence type="ECO:0000256" key="1">
    <source>
        <dbReference type="ARBA" id="ARBA00008791"/>
    </source>
</evidence>
<dbReference type="PRINTS" id="PR01438">
    <property type="entry name" value="UNVRSLSTRESS"/>
</dbReference>
<sequence>MLKILIPVDGSTHALLAVHHALRLVGSGLKARFVVANVQEAANLYELVVAHDPAVLQQVSDAAGRDLVRPAMALLSAAGQQVEALVVSGDPAQVLAELVESQGCDSVFMSTRGGGLRAAVLGSVSQDMVQRSPVPVTLVKVPEDAQPD</sequence>
<accession>A0ABU1V6S5</accession>
<dbReference type="Proteomes" id="UP001265550">
    <property type="component" value="Unassembled WGS sequence"/>
</dbReference>
<comment type="similarity">
    <text evidence="1">Belongs to the universal stress protein A family.</text>
</comment>
<comment type="caution">
    <text evidence="3">The sequence shown here is derived from an EMBL/GenBank/DDBJ whole genome shotgun (WGS) entry which is preliminary data.</text>
</comment>